<gene>
    <name evidence="16" type="ORF">AYO21_10072</name>
</gene>
<keyword evidence="10" id="KW-0446">Lipid-binding</keyword>
<dbReference type="InterPro" id="IPR029055">
    <property type="entry name" value="Ntn_hydrolases_N"/>
</dbReference>
<evidence type="ECO:0000256" key="10">
    <source>
        <dbReference type="ARBA" id="ARBA00023121"/>
    </source>
</evidence>
<dbReference type="GO" id="GO:0032865">
    <property type="term" value="C:ERMES complex"/>
    <property type="evidence" value="ECO:0007669"/>
    <property type="project" value="TreeGrafter"/>
</dbReference>
<dbReference type="PROSITE" id="PS51847">
    <property type="entry name" value="SMP"/>
    <property type="match status" value="1"/>
</dbReference>
<evidence type="ECO:0000256" key="5">
    <source>
        <dbReference type="ARBA" id="ARBA00022692"/>
    </source>
</evidence>
<evidence type="ECO:0000256" key="12">
    <source>
        <dbReference type="ARBA" id="ARBA00023242"/>
    </source>
</evidence>
<dbReference type="InterPro" id="IPR023333">
    <property type="entry name" value="Proteasome_suB-type"/>
</dbReference>
<evidence type="ECO:0000256" key="3">
    <source>
        <dbReference type="ARBA" id="ARBA00022448"/>
    </source>
</evidence>
<dbReference type="InterPro" id="IPR031468">
    <property type="entry name" value="SMP_LBD"/>
</dbReference>
<dbReference type="CDD" id="cd21675">
    <property type="entry name" value="SMP_TEX2"/>
    <property type="match status" value="1"/>
</dbReference>
<protein>
    <recommendedName>
        <fullName evidence="15">SMP-LTD domain-containing protein</fullName>
    </recommendedName>
</protein>
<feature type="compositionally biased region" description="Basic and acidic residues" evidence="13">
    <location>
        <begin position="549"/>
        <end position="561"/>
    </location>
</feature>
<sequence length="1196" mass="131928">MGPFKWFLFVYVLGGLTFVPLLIALVLLYAYYTLPPPEVKTEKPRSSDDPAQLLRPEDDKIAFKTGTDDLAEQFHRKHDSDVAAGYFAVCREYVPGGVPGKPPDKLTPAGDVAVQESPSVYQSMYRSIFDRSQKPTIEPNKDGAGKNVRKTNNVFYVVLRHGHLMLYDDIQQLEVRYVISLDYHDVDVYAGGEEIPEGELWIKRNAIRLRRKKTQVGDKATSLPFFLFGQSQSDKEDFYDAILKNQEKSSTEEPPGPQLFDVEHIVLLVQKLHSSEEHLQTRWLNAMIGRVFLAMYKTPELEGFIREKLTKKISRVRKPTFITKLGLRKIDLGTGAPFFKNPRLKDLTVDGDCTVEADVDYTGRLRIEIAATARIDLGTRFKAREVDMVLAVTCKTLQGHLLVRCKPPPSNRFWFTFEKMPHLELDIEPIVSTRQITYTFILRAIESRIREVVAESIVHPFWDDVPFFDTRHQKYRGGIWKTEPTSTTTTEIPDEEPEDVIETGGSGTDTPAELSKDDRVMSMPVLVETNGMGKNNSAKKSMASLNDLFGKKKSETTEKADSTTPRLMRSTSFASAADPTITTNHVDANTPSRGVDQPTHRESVATILKDLSSRSVSGNGSELGSPAASPSVESAMAAALKGRSSSNASGVSEDEDHNGPRPSSLPRALTNASRSSTQTIDSVDQKDSRPASAQEKNKPLKSFALGARSLTAADRKQALASVNAAAAAAQKWGWGVLARNRQRDAQQAAMQGTSGGGGSGSPPTPREPMGRGRPLPPPGVPLPPPEKIRPNSFLAPKRKAVPPPLLPKRPETDGSHESTSAKSSPKPPLPERRKRTSSAQPEDGGEDEVFVVEAPMESPTSTAHDEHHDDFFGHGEPASPAKESSQPSLPDNGSENDEPAAPSITESLNMAPSELESETEDVQERIRPPLPSRGSNRNKANLQQPRDDVYGPYDSSHLQTSMPQTHTQSPAVTGTSVLGVKFKDGVVVAADNLASYGSLARFTDVKRLRTFPPNTVVGFGGDVSDMQYLDRLLQSLDIRENYLSATGHTLNARNLHIYLSKVMYKRRSEFDPLWNMMLVAGLDEDEKPFLASADLLGTTFSAPTLATGFGAHLALPLLRKLMPHDEESVKDVTKEMAIDAVKECMKVLFYRDARSLDKYSIAVVTKEGVELKEDEKLENQSWAFADQIRGYGTQVN</sequence>
<dbReference type="InterPro" id="IPR001353">
    <property type="entry name" value="Proteasome_sua/b"/>
</dbReference>
<dbReference type="Proteomes" id="UP000077002">
    <property type="component" value="Unassembled WGS sequence"/>
</dbReference>
<feature type="compositionally biased region" description="Pro residues" evidence="13">
    <location>
        <begin position="774"/>
        <end position="785"/>
    </location>
</feature>
<keyword evidence="8 14" id="KW-1133">Transmembrane helix</keyword>
<feature type="compositionally biased region" description="Polar residues" evidence="13">
    <location>
        <begin position="882"/>
        <end position="893"/>
    </location>
</feature>
<evidence type="ECO:0000256" key="1">
    <source>
        <dbReference type="ARBA" id="ARBA00004123"/>
    </source>
</evidence>
<evidence type="ECO:0000313" key="16">
    <source>
        <dbReference type="EMBL" id="OAG35755.1"/>
    </source>
</evidence>
<dbReference type="InterPro" id="IPR016050">
    <property type="entry name" value="Proteasome_bsu_CS"/>
</dbReference>
<feature type="compositionally biased region" description="Basic and acidic residues" evidence="13">
    <location>
        <begin position="39"/>
        <end position="48"/>
    </location>
</feature>
<dbReference type="PANTHER" id="PTHR13466:SF19">
    <property type="entry name" value="NUCLEUS-VACUOLE JUNCTION PROTEIN 2"/>
    <property type="match status" value="1"/>
</dbReference>
<evidence type="ECO:0000256" key="9">
    <source>
        <dbReference type="ARBA" id="ARBA00023055"/>
    </source>
</evidence>
<feature type="compositionally biased region" description="Basic and acidic residues" evidence="13">
    <location>
        <begin position="863"/>
        <end position="873"/>
    </location>
</feature>
<dbReference type="SUPFAM" id="SSF56235">
    <property type="entry name" value="N-terminal nucleophile aminohydrolases (Ntn hydrolases)"/>
    <property type="match status" value="1"/>
</dbReference>
<dbReference type="AlphaFoldDB" id="A0A177EUQ1"/>
<keyword evidence="3" id="KW-0813">Transport</keyword>
<keyword evidence="7" id="KW-0647">Proteasome</keyword>
<feature type="compositionally biased region" description="Polar residues" evidence="13">
    <location>
        <begin position="956"/>
        <end position="970"/>
    </location>
</feature>
<proteinExistence type="predicted"/>
<dbReference type="OrthoDB" id="26740at2759"/>
<dbReference type="GO" id="GO:0008289">
    <property type="term" value="F:lipid binding"/>
    <property type="evidence" value="ECO:0007669"/>
    <property type="project" value="UniProtKB-KW"/>
</dbReference>
<feature type="region of interest" description="Disordered" evidence="13">
    <location>
        <begin position="738"/>
        <end position="970"/>
    </location>
</feature>
<dbReference type="PROSITE" id="PS51476">
    <property type="entry name" value="PROTEASOME_BETA_2"/>
    <property type="match status" value="1"/>
</dbReference>
<dbReference type="FunFam" id="3.60.20.10:FF:000014">
    <property type="entry name" value="Proteasome subunit beta type-7"/>
    <property type="match status" value="1"/>
</dbReference>
<dbReference type="GO" id="GO:0015914">
    <property type="term" value="P:phospholipid transport"/>
    <property type="evidence" value="ECO:0007669"/>
    <property type="project" value="TreeGrafter"/>
</dbReference>
<evidence type="ECO:0000256" key="8">
    <source>
        <dbReference type="ARBA" id="ARBA00022989"/>
    </source>
</evidence>
<feature type="transmembrane region" description="Helical" evidence="14">
    <location>
        <begin position="7"/>
        <end position="32"/>
    </location>
</feature>
<organism evidence="16 17">
    <name type="scientific">Fonsecaea monophora</name>
    <dbReference type="NCBI Taxonomy" id="254056"/>
    <lineage>
        <taxon>Eukaryota</taxon>
        <taxon>Fungi</taxon>
        <taxon>Dikarya</taxon>
        <taxon>Ascomycota</taxon>
        <taxon>Pezizomycotina</taxon>
        <taxon>Eurotiomycetes</taxon>
        <taxon>Chaetothyriomycetidae</taxon>
        <taxon>Chaetothyriales</taxon>
        <taxon>Herpotrichiellaceae</taxon>
        <taxon>Fonsecaea</taxon>
    </lineage>
</organism>
<reference evidence="16 17" key="1">
    <citation type="submission" date="2016-03" db="EMBL/GenBank/DDBJ databases">
        <title>Draft genome sequence of the Fonsecaea monophora CBS 269.37.</title>
        <authorList>
            <person name="Bombassaro A."/>
            <person name="Vinicius W.A."/>
            <person name="De Hoog S."/>
            <person name="Sun J."/>
            <person name="Souza E.M."/>
            <person name="Raittz R.T."/>
            <person name="Costa F."/>
            <person name="Leao A.C."/>
            <person name="Tadra-Sfeir M.Z."/>
            <person name="Baura V."/>
            <person name="Balsanelli E."/>
            <person name="Pedrosa F.O."/>
            <person name="Moreno L.F."/>
            <person name="Steffens M.B."/>
            <person name="Xi L."/>
            <person name="Bocca A.L."/>
            <person name="Felipe M.S."/>
            <person name="Teixeira M."/>
            <person name="Telles Filho F.Q."/>
            <person name="Azevedo C.M."/>
            <person name="Gomes R."/>
            <person name="Vicente V.A."/>
        </authorList>
    </citation>
    <scope>NUCLEOTIDE SEQUENCE [LARGE SCALE GENOMIC DNA]</scope>
    <source>
        <strain evidence="16 17">CBS 269.37</strain>
    </source>
</reference>
<dbReference type="Pfam" id="PF00227">
    <property type="entry name" value="Proteasome"/>
    <property type="match status" value="1"/>
</dbReference>
<evidence type="ECO:0000313" key="17">
    <source>
        <dbReference type="Proteomes" id="UP000077002"/>
    </source>
</evidence>
<dbReference type="PROSITE" id="PS00854">
    <property type="entry name" value="PROTEASOME_BETA_1"/>
    <property type="match status" value="1"/>
</dbReference>
<evidence type="ECO:0000259" key="15">
    <source>
        <dbReference type="PROSITE" id="PS51847"/>
    </source>
</evidence>
<keyword evidence="9" id="KW-0445">Lipid transport</keyword>
<evidence type="ECO:0000256" key="7">
    <source>
        <dbReference type="ARBA" id="ARBA00022942"/>
    </source>
</evidence>
<dbReference type="EMBL" id="LVKK01000109">
    <property type="protein sequence ID" value="OAG35755.1"/>
    <property type="molecule type" value="Genomic_DNA"/>
</dbReference>
<comment type="subcellular location">
    <subcellularLocation>
        <location evidence="2">Endoplasmic reticulum membrane</location>
    </subcellularLocation>
    <subcellularLocation>
        <location evidence="1">Nucleus</location>
    </subcellularLocation>
</comment>
<dbReference type="GO" id="GO:0019774">
    <property type="term" value="C:proteasome core complex, beta-subunit complex"/>
    <property type="evidence" value="ECO:0007669"/>
    <property type="project" value="UniProtKB-ARBA"/>
</dbReference>
<feature type="compositionally biased region" description="Polar residues" evidence="13">
    <location>
        <begin position="933"/>
        <end position="944"/>
    </location>
</feature>
<evidence type="ECO:0000256" key="2">
    <source>
        <dbReference type="ARBA" id="ARBA00004586"/>
    </source>
</evidence>
<feature type="compositionally biased region" description="Polar residues" evidence="13">
    <location>
        <begin position="670"/>
        <end position="682"/>
    </location>
</feature>
<dbReference type="RefSeq" id="XP_022507707.1">
    <property type="nucleotide sequence ID" value="XM_022659996.1"/>
</dbReference>
<keyword evidence="11 14" id="KW-0472">Membrane</keyword>
<dbReference type="Gene3D" id="3.60.20.10">
    <property type="entry name" value="Glutamine Phosphoribosylpyrophosphate, subunit 1, domain 1"/>
    <property type="match status" value="1"/>
</dbReference>
<dbReference type="GeneID" id="34605197"/>
<dbReference type="GO" id="GO:1990456">
    <property type="term" value="P:mitochondrion-endoplasmic reticulum membrane tethering"/>
    <property type="evidence" value="ECO:0007669"/>
    <property type="project" value="TreeGrafter"/>
</dbReference>
<feature type="compositionally biased region" description="Acidic residues" evidence="13">
    <location>
        <begin position="492"/>
        <end position="501"/>
    </location>
</feature>
<keyword evidence="6" id="KW-0256">Endoplasmic reticulum</keyword>
<dbReference type="GO" id="GO:0051603">
    <property type="term" value="P:proteolysis involved in protein catabolic process"/>
    <property type="evidence" value="ECO:0007669"/>
    <property type="project" value="InterPro"/>
</dbReference>
<dbReference type="Pfam" id="PF15413">
    <property type="entry name" value="PH_11"/>
    <property type="match status" value="1"/>
</dbReference>
<keyword evidence="17" id="KW-1185">Reference proteome</keyword>
<feature type="region of interest" description="Disordered" evidence="13">
    <location>
        <begin position="39"/>
        <end position="58"/>
    </location>
</feature>
<feature type="compositionally biased region" description="Polar residues" evidence="13">
    <location>
        <begin position="613"/>
        <end position="622"/>
    </location>
</feature>
<dbReference type="GO" id="GO:0005789">
    <property type="term" value="C:endoplasmic reticulum membrane"/>
    <property type="evidence" value="ECO:0007669"/>
    <property type="project" value="UniProtKB-SubCell"/>
</dbReference>
<feature type="domain" description="SMP-LTD" evidence="15">
    <location>
        <begin position="275"/>
        <end position="468"/>
    </location>
</feature>
<dbReference type="PANTHER" id="PTHR13466">
    <property type="entry name" value="TEX2 PROTEIN-RELATED"/>
    <property type="match status" value="1"/>
</dbReference>
<evidence type="ECO:0000256" key="13">
    <source>
        <dbReference type="SAM" id="MobiDB-lite"/>
    </source>
</evidence>
<accession>A0A177EUQ1</accession>
<keyword evidence="5 14" id="KW-0812">Transmembrane</keyword>
<keyword evidence="12" id="KW-0539">Nucleus</keyword>
<dbReference type="GO" id="GO:0005634">
    <property type="term" value="C:nucleus"/>
    <property type="evidence" value="ECO:0007669"/>
    <property type="project" value="UniProtKB-SubCell"/>
</dbReference>
<name>A0A177EUQ1_9EURO</name>
<evidence type="ECO:0000256" key="4">
    <source>
        <dbReference type="ARBA" id="ARBA00022490"/>
    </source>
</evidence>
<feature type="region of interest" description="Disordered" evidence="13">
    <location>
        <begin position="549"/>
        <end position="703"/>
    </location>
</feature>
<dbReference type="InterPro" id="IPR016295">
    <property type="entry name" value="Proteasome_beta4"/>
</dbReference>
<evidence type="ECO:0000256" key="14">
    <source>
        <dbReference type="SAM" id="Phobius"/>
    </source>
</evidence>
<keyword evidence="4" id="KW-0963">Cytoplasm</keyword>
<feature type="compositionally biased region" description="Polar residues" evidence="13">
    <location>
        <begin position="562"/>
        <end position="592"/>
    </location>
</feature>
<evidence type="ECO:0000256" key="6">
    <source>
        <dbReference type="ARBA" id="ARBA00022824"/>
    </source>
</evidence>
<feature type="region of interest" description="Disordered" evidence="13">
    <location>
        <begin position="479"/>
        <end position="514"/>
    </location>
</feature>
<dbReference type="CDD" id="cd03760">
    <property type="entry name" value="proteasome_beta_type_4"/>
    <property type="match status" value="1"/>
</dbReference>
<evidence type="ECO:0000256" key="11">
    <source>
        <dbReference type="ARBA" id="ARBA00023136"/>
    </source>
</evidence>
<feature type="compositionally biased region" description="Low complexity" evidence="13">
    <location>
        <begin position="482"/>
        <end position="491"/>
    </location>
</feature>
<comment type="caution">
    <text evidence="16">The sequence shown here is derived from an EMBL/GenBank/DDBJ whole genome shotgun (WGS) entry which is preliminary data.</text>
</comment>